<evidence type="ECO:0000313" key="3">
    <source>
        <dbReference type="Proteomes" id="UP000534186"/>
    </source>
</evidence>
<evidence type="ECO:0000313" key="2">
    <source>
        <dbReference type="EMBL" id="NYF52360.1"/>
    </source>
</evidence>
<feature type="coiled-coil region" evidence="1">
    <location>
        <begin position="403"/>
        <end position="430"/>
    </location>
</feature>
<keyword evidence="1" id="KW-0175">Coiled coil</keyword>
<organism evidence="2 3">
    <name type="scientific">Tunturiibacter lichenicola</name>
    <dbReference type="NCBI Taxonomy" id="2051959"/>
    <lineage>
        <taxon>Bacteria</taxon>
        <taxon>Pseudomonadati</taxon>
        <taxon>Acidobacteriota</taxon>
        <taxon>Terriglobia</taxon>
        <taxon>Terriglobales</taxon>
        <taxon>Acidobacteriaceae</taxon>
        <taxon>Tunturiibacter</taxon>
    </lineage>
</organism>
<dbReference type="EMBL" id="JACCCV010000002">
    <property type="protein sequence ID" value="NYF52360.1"/>
    <property type="molecule type" value="Genomic_DNA"/>
</dbReference>
<dbReference type="Proteomes" id="UP000534186">
    <property type="component" value="Unassembled WGS sequence"/>
</dbReference>
<proteinExistence type="predicted"/>
<accession>A0A7Y9NN00</accession>
<evidence type="ECO:0000256" key="1">
    <source>
        <dbReference type="SAM" id="Coils"/>
    </source>
</evidence>
<name>A0A7Y9NN00_9BACT</name>
<sequence length="815" mass="88283">MNALIQAKTLSAEWPSQRLFSQGSPLIQLNNRLRWTEETQQSLQTLSLSVLTDTGVPPGPIQLLASSNADFRELKDKIDTLAPAQVSNTLASIKRASTTIRINVTAAVTSDKITPEAVAAARSSAEQLVSTLKFLPDNGSLDVPRKQAKAILDTLNPQAQAELQALPESLDKYHRIANIAFGFSEVIKANPQIEPDVKVALKQIQSFGEFSQAQAKFVTNFASQSKALSDSLGRDIPAAEQLLPSILNDVSAAQFSSDNKLISEAVERASSFTQQFTTLSNLLKGRSDGSINAASLGLASIGIKQVQLASPQLTNSLAALTTTKGNYASAALGLASSLGINPPPALQSALPLMATAASLFTGVGAVSLISGLAGGSGPLSFVSGFGGGGKDYSADFAAIKQQLAEISGKLDQINSKLDQISDQIRKNQEQLISALEAISFDVQRTQSLLLWEVHAPILNNCGAASNSEVPTKAFKYVTECENLLDLFYAPLGTPLPLTLQANLTTKSLTDNAKEKLSLERNARAFLAKLARDRNCNGLFTASQDIDTLQEKIVASRDQPKVSCDLLLTQQPLIEPGIMATYINLEQSALLTAARFDNALNWWKKYGPDVSKRWNRELTLSNFAVAQQTMMVGDLILPDLAALLEDDKGRKNLQNLWEDQGVATVLAENIVRYWIWNKLHHADGTAQVLYSFAWYSNDARFWKELTGDSPAVFTQETKKVTHLDGSSEDELVWFISYPDLGKVSMPLPSEWMHHELRWTSGLTGIASARDRLAGEMTGMEYISSAKMGTLRDLGQAFAMATPKGPQVMANHLHSVP</sequence>
<dbReference type="AlphaFoldDB" id="A0A7Y9NN00"/>
<protein>
    <submittedName>
        <fullName evidence="2">Uncharacterized protein</fullName>
    </submittedName>
</protein>
<comment type="caution">
    <text evidence="2">The sequence shown here is derived from an EMBL/GenBank/DDBJ whole genome shotgun (WGS) entry which is preliminary data.</text>
</comment>
<gene>
    <name evidence="2" type="ORF">HDF12_002759</name>
</gene>
<reference evidence="2 3" key="1">
    <citation type="submission" date="2020-07" db="EMBL/GenBank/DDBJ databases">
        <title>Genomic Encyclopedia of Type Strains, Phase IV (KMG-V): Genome sequencing to study the core and pangenomes of soil and plant-associated prokaryotes.</title>
        <authorList>
            <person name="Whitman W."/>
        </authorList>
    </citation>
    <scope>NUCLEOTIDE SEQUENCE [LARGE SCALE GENOMIC DNA]</scope>
    <source>
        <strain evidence="2 3">M8UP30</strain>
    </source>
</reference>